<dbReference type="EMBL" id="CAJNOR010000224">
    <property type="protein sequence ID" value="CAF0846514.1"/>
    <property type="molecule type" value="Genomic_DNA"/>
</dbReference>
<keyword evidence="1" id="KW-1133">Transmembrane helix</keyword>
<feature type="transmembrane region" description="Helical" evidence="1">
    <location>
        <begin position="29"/>
        <end position="54"/>
    </location>
</feature>
<evidence type="ECO:0000313" key="2">
    <source>
        <dbReference type="EMBL" id="CAF0846514.1"/>
    </source>
</evidence>
<proteinExistence type="predicted"/>
<reference evidence="2" key="1">
    <citation type="submission" date="2021-02" db="EMBL/GenBank/DDBJ databases">
        <authorList>
            <person name="Nowell W R."/>
        </authorList>
    </citation>
    <scope>NUCLEOTIDE SEQUENCE</scope>
</reference>
<name>A0A813VJC3_ADIRI</name>
<keyword evidence="3" id="KW-1185">Reference proteome</keyword>
<protein>
    <submittedName>
        <fullName evidence="2">Uncharacterized protein</fullName>
    </submittedName>
</protein>
<comment type="caution">
    <text evidence="2">The sequence shown here is derived from an EMBL/GenBank/DDBJ whole genome shotgun (WGS) entry which is preliminary data.</text>
</comment>
<gene>
    <name evidence="2" type="ORF">XAT740_LOCUS5253</name>
</gene>
<evidence type="ECO:0000256" key="1">
    <source>
        <dbReference type="SAM" id="Phobius"/>
    </source>
</evidence>
<dbReference type="Proteomes" id="UP000663828">
    <property type="component" value="Unassembled WGS sequence"/>
</dbReference>
<accession>A0A813VJC3</accession>
<dbReference type="AlphaFoldDB" id="A0A813VJC3"/>
<evidence type="ECO:0000313" key="3">
    <source>
        <dbReference type="Proteomes" id="UP000663828"/>
    </source>
</evidence>
<organism evidence="2 3">
    <name type="scientific">Adineta ricciae</name>
    <name type="common">Rotifer</name>
    <dbReference type="NCBI Taxonomy" id="249248"/>
    <lineage>
        <taxon>Eukaryota</taxon>
        <taxon>Metazoa</taxon>
        <taxon>Spiralia</taxon>
        <taxon>Gnathifera</taxon>
        <taxon>Rotifera</taxon>
        <taxon>Eurotatoria</taxon>
        <taxon>Bdelloidea</taxon>
        <taxon>Adinetida</taxon>
        <taxon>Adinetidae</taxon>
        <taxon>Adineta</taxon>
    </lineage>
</organism>
<keyword evidence="1" id="KW-0812">Transmembrane</keyword>
<sequence length="119" mass="13871">MSDTSIASDRYSYDDSRRKRRSSSFCDRYWFHIAATTLVIINLAIVSGLGYILYKETEMTQQRKRIQNDFKRQHGLANAVLDLVAKDGFIAKWLKKNNVQIVTVFKELINDMVTTIFEQ</sequence>
<keyword evidence="1" id="KW-0472">Membrane</keyword>